<name>A0ACC0W927_9STRA</name>
<evidence type="ECO:0000313" key="1">
    <source>
        <dbReference type="EMBL" id="KAI9915254.1"/>
    </source>
</evidence>
<accession>A0ACC0W927</accession>
<protein>
    <submittedName>
        <fullName evidence="1">Uncharacterized protein</fullName>
    </submittedName>
</protein>
<evidence type="ECO:0000313" key="2">
    <source>
        <dbReference type="Proteomes" id="UP001163321"/>
    </source>
</evidence>
<dbReference type="Proteomes" id="UP001163321">
    <property type="component" value="Chromosome 3"/>
</dbReference>
<dbReference type="EMBL" id="CM047582">
    <property type="protein sequence ID" value="KAI9915254.1"/>
    <property type="molecule type" value="Genomic_DNA"/>
</dbReference>
<comment type="caution">
    <text evidence="1">The sequence shown here is derived from an EMBL/GenBank/DDBJ whole genome shotgun (WGS) entry which is preliminary data.</text>
</comment>
<reference evidence="1 2" key="1">
    <citation type="journal article" date="2022" name="bioRxiv">
        <title>The genome of the oomycete Peronosclerospora sorghi, a cosmopolitan pathogen of maize and sorghum, is inflated with dispersed pseudogenes.</title>
        <authorList>
            <person name="Fletcher K."/>
            <person name="Martin F."/>
            <person name="Isakeit T."/>
            <person name="Cavanaugh K."/>
            <person name="Magill C."/>
            <person name="Michelmore R."/>
        </authorList>
    </citation>
    <scope>NUCLEOTIDE SEQUENCE [LARGE SCALE GENOMIC DNA]</scope>
    <source>
        <strain evidence="1">P6</strain>
    </source>
</reference>
<organism evidence="1 2">
    <name type="scientific">Peronosclerospora sorghi</name>
    <dbReference type="NCBI Taxonomy" id="230839"/>
    <lineage>
        <taxon>Eukaryota</taxon>
        <taxon>Sar</taxon>
        <taxon>Stramenopiles</taxon>
        <taxon>Oomycota</taxon>
        <taxon>Peronosporomycetes</taxon>
        <taxon>Peronosporales</taxon>
        <taxon>Peronosporaceae</taxon>
        <taxon>Peronosclerospora</taxon>
    </lineage>
</organism>
<gene>
    <name evidence="1" type="ORF">PsorP6_006899</name>
</gene>
<sequence>MPANLEPTLAASAEDLRRLPLANKRPIVSTADTLTVEPDYEVAELQIISERKEVNGEIWYLVKGADVDKEDGPYQWVTEEEYAGQASGLILGLH</sequence>
<proteinExistence type="predicted"/>
<keyword evidence="2" id="KW-1185">Reference proteome</keyword>